<dbReference type="OrthoDB" id="73401at2759"/>
<dbReference type="GeneID" id="105270055"/>
<feature type="coiled-coil region" evidence="1">
    <location>
        <begin position="662"/>
        <end position="790"/>
    </location>
</feature>
<reference evidence="4" key="1">
    <citation type="submission" date="2025-08" db="UniProtKB">
        <authorList>
            <consortium name="RefSeq"/>
        </authorList>
    </citation>
    <scope>IDENTIFICATION</scope>
    <source>
        <strain evidence="4">USDA-PBARC FA_bdor</strain>
        <tissue evidence="4">Whole organism</tissue>
    </source>
</reference>
<keyword evidence="1" id="KW-0175">Coiled coil</keyword>
<protein>
    <submittedName>
        <fullName evidence="4">Protein CIP2A homolog</fullName>
    </submittedName>
</protein>
<accession>A0A9R1U4S9</accession>
<dbReference type="KEGG" id="fas:105270055"/>
<evidence type="ECO:0000313" key="4">
    <source>
        <dbReference type="RefSeq" id="XP_011309041.1"/>
    </source>
</evidence>
<proteinExistence type="predicted"/>
<name>A0A9R1U4S9_9HYME</name>
<feature type="domain" description="CIP2A N-terminal" evidence="2">
    <location>
        <begin position="27"/>
        <end position="295"/>
    </location>
</feature>
<keyword evidence="3" id="KW-1185">Reference proteome</keyword>
<dbReference type="Pfam" id="PF21044">
    <property type="entry name" value="CIP2A_N"/>
    <property type="match status" value="1"/>
</dbReference>
<dbReference type="InterPro" id="IPR011989">
    <property type="entry name" value="ARM-like"/>
</dbReference>
<evidence type="ECO:0000256" key="1">
    <source>
        <dbReference type="SAM" id="Coils"/>
    </source>
</evidence>
<dbReference type="InterPro" id="IPR042510">
    <property type="entry name" value="CIP2A"/>
</dbReference>
<feature type="coiled-coil region" evidence="1">
    <location>
        <begin position="532"/>
        <end position="559"/>
    </location>
</feature>
<evidence type="ECO:0000313" key="3">
    <source>
        <dbReference type="Proteomes" id="UP000694866"/>
    </source>
</evidence>
<dbReference type="SUPFAM" id="SSF48371">
    <property type="entry name" value="ARM repeat"/>
    <property type="match status" value="1"/>
</dbReference>
<dbReference type="Gene3D" id="1.10.287.1490">
    <property type="match status" value="1"/>
</dbReference>
<dbReference type="AlphaFoldDB" id="A0A9R1U4S9"/>
<sequence>MERNDSLKSFVSSAKEYLNNPNDTSTAVLQRDLGVLTTLQDLLVFTPGSPLASDFYETLYTLTSKLAPMDPLLWSVLDLLQALSTLPTALNSLIHIYKFPQLLSPFLSTSLIPEKRIKLLKLLKRLTRGIKFHWQESHLPALIQTLTQWINPSQDPELITSSLGLLINLCRKNPPAIYTLVESVNSKKFHRNLLRLQTNTPKIKILCCEILLIMEDTNYEIPEQFILNFVELTFKIIEETLEENDFKVLNEAVEFFEEVRCHEKTRNYLINYENYTKNLKDVLEKLEGKCPEAVEIISKFFTSILKLKIPGIFQFHPQLTGIALRCLKKFRISISSLSLLKTVVVDSRRNKSSDILSVPQIDFVVSLMTSEDILEDDLRAIEVIQLIQELTKISNYRMHVSQSVPEPRIREMMKKIDDDDPKKIIKNISTPLYVNLLCLISDLATSDSKWLTLYTELIQNKKIQLIFAVSILRSDFETKSKTLSLISSVGFNQECILGVTKSLTDLENILLIEKPLEISNLEQKVEDFEKPRKLSLEDLQRLEKILDKYQEKIANNQMENVLMTELMELYETKMNGMRKSEDNLRRSLISAEKNGVFLQHKISFMTSELGKLHELLFSSQKNVEIVQSDNYNLHQRFAEAERDSKKIHESQRMEIQGLRKIVAEKSKSIEEFSEIKRELEDALERIEGLVKKMKEVEGEKVGLRKDNEELVDKNRELGKTIGKLQESVAKREQRIQEKDRENEGLMEAMGALKQESAQLMRQCKSYETAIAEKEETIKKLETELTDLSRMRDMIYSLTAQKKDAGQNETS</sequence>
<dbReference type="Proteomes" id="UP000694866">
    <property type="component" value="Unplaced"/>
</dbReference>
<dbReference type="Gene3D" id="1.25.10.10">
    <property type="entry name" value="Leucine-rich Repeat Variant"/>
    <property type="match status" value="1"/>
</dbReference>
<evidence type="ECO:0000259" key="2">
    <source>
        <dbReference type="Pfam" id="PF21044"/>
    </source>
</evidence>
<gene>
    <name evidence="4" type="primary">LOC105270055</name>
</gene>
<dbReference type="InterPro" id="IPR048701">
    <property type="entry name" value="CIP2A_N"/>
</dbReference>
<dbReference type="RefSeq" id="XP_011309041.1">
    <property type="nucleotide sequence ID" value="XM_011310739.1"/>
</dbReference>
<dbReference type="PANTHER" id="PTHR23161:SF2">
    <property type="entry name" value="PROTEIN CIP2A"/>
    <property type="match status" value="1"/>
</dbReference>
<organism evidence="3 4">
    <name type="scientific">Fopius arisanus</name>
    <dbReference type="NCBI Taxonomy" id="64838"/>
    <lineage>
        <taxon>Eukaryota</taxon>
        <taxon>Metazoa</taxon>
        <taxon>Ecdysozoa</taxon>
        <taxon>Arthropoda</taxon>
        <taxon>Hexapoda</taxon>
        <taxon>Insecta</taxon>
        <taxon>Pterygota</taxon>
        <taxon>Neoptera</taxon>
        <taxon>Endopterygota</taxon>
        <taxon>Hymenoptera</taxon>
        <taxon>Apocrita</taxon>
        <taxon>Ichneumonoidea</taxon>
        <taxon>Braconidae</taxon>
        <taxon>Opiinae</taxon>
        <taxon>Fopius</taxon>
    </lineage>
</organism>
<dbReference type="PANTHER" id="PTHR23161">
    <property type="entry name" value="PROTEIN CIP2A"/>
    <property type="match status" value="1"/>
</dbReference>
<dbReference type="InterPro" id="IPR016024">
    <property type="entry name" value="ARM-type_fold"/>
</dbReference>